<name>A0A4D6WST7_9FLOR</name>
<evidence type="ECO:0000313" key="2">
    <source>
        <dbReference type="EMBL" id="QCI05440.1"/>
    </source>
</evidence>
<dbReference type="PANTHER" id="PTHR47559">
    <property type="entry name" value="OS03G0844900 PROTEIN"/>
    <property type="match status" value="1"/>
</dbReference>
<dbReference type="PROSITE" id="PS50126">
    <property type="entry name" value="S1"/>
    <property type="match status" value="2"/>
</dbReference>
<organism evidence="2">
    <name type="scientific">Crouania attenuata</name>
    <dbReference type="NCBI Taxonomy" id="42002"/>
    <lineage>
        <taxon>Eukaryota</taxon>
        <taxon>Rhodophyta</taxon>
        <taxon>Florideophyceae</taxon>
        <taxon>Rhodymeniophycidae</taxon>
        <taxon>Ceramiales</taxon>
        <taxon>Callithamniaceae</taxon>
        <taxon>Crouania</taxon>
    </lineage>
</organism>
<accession>A0A4D6WST7</accession>
<protein>
    <submittedName>
        <fullName evidence="2">Ribosomal protein S1</fullName>
    </submittedName>
</protein>
<reference evidence="2" key="1">
    <citation type="journal article" date="2019" name="Mol. Phylogenet. Evol.">
        <title>Morphological evolution and classification of the red algal order Ceramiales inferred using plastid phylogenomics.</title>
        <authorList>
            <person name="Diaz-Tapia P."/>
            <person name="Pasella M.M."/>
            <person name="Verbruggen H."/>
            <person name="Maggs C.A."/>
        </authorList>
    </citation>
    <scope>NUCLEOTIDE SEQUENCE</scope>
    <source>
        <strain evidence="2">PD2952</strain>
    </source>
</reference>
<keyword evidence="2" id="KW-0689">Ribosomal protein</keyword>
<proteinExistence type="predicted"/>
<dbReference type="InterPro" id="IPR012340">
    <property type="entry name" value="NA-bd_OB-fold"/>
</dbReference>
<gene>
    <name evidence="2" type="primary">rps1</name>
</gene>
<dbReference type="SUPFAM" id="SSF50249">
    <property type="entry name" value="Nucleic acid-binding proteins"/>
    <property type="match status" value="2"/>
</dbReference>
<dbReference type="AlphaFoldDB" id="A0A4D6WST7"/>
<dbReference type="InterPro" id="IPR003029">
    <property type="entry name" value="S1_domain"/>
</dbReference>
<feature type="domain" description="S1 motif" evidence="1">
    <location>
        <begin position="195"/>
        <end position="263"/>
    </location>
</feature>
<reference evidence="2" key="2">
    <citation type="submission" date="2019-04" db="EMBL/GenBank/DDBJ databases">
        <authorList>
            <person name="Pasella M."/>
        </authorList>
    </citation>
    <scope>NUCLEOTIDE SEQUENCE</scope>
    <source>
        <strain evidence="2">PD2952</strain>
    </source>
</reference>
<dbReference type="GO" id="GO:0005840">
    <property type="term" value="C:ribosome"/>
    <property type="evidence" value="ECO:0007669"/>
    <property type="project" value="UniProtKB-KW"/>
</dbReference>
<dbReference type="InterPro" id="IPR052757">
    <property type="entry name" value="Ribosomal_protein_S1"/>
</dbReference>
<keyword evidence="2" id="KW-0687">Ribonucleoprotein</keyword>
<dbReference type="Pfam" id="PF00575">
    <property type="entry name" value="S1"/>
    <property type="match status" value="1"/>
</dbReference>
<feature type="domain" description="S1 motif" evidence="1">
    <location>
        <begin position="29"/>
        <end position="100"/>
    </location>
</feature>
<dbReference type="PANTHER" id="PTHR47559:SF1">
    <property type="entry name" value="OS03G0844900 PROTEIN"/>
    <property type="match status" value="1"/>
</dbReference>
<keyword evidence="2" id="KW-0934">Plastid</keyword>
<dbReference type="Gene3D" id="2.40.50.140">
    <property type="entry name" value="Nucleic acid-binding proteins"/>
    <property type="match status" value="2"/>
</dbReference>
<geneLocation type="plastid" evidence="2"/>
<evidence type="ECO:0000259" key="1">
    <source>
        <dbReference type="PROSITE" id="PS50126"/>
    </source>
</evidence>
<dbReference type="EMBL" id="MK814632">
    <property type="protein sequence ID" value="QCI05440.1"/>
    <property type="molecule type" value="Genomic_DNA"/>
</dbReference>
<sequence>MTKILYNTNINTDSFASILNQYNYKLHTGDIVAGIILSKERNGFLVDIGDKFISYLPNEELALEAHRNFTHSLSNLIHEKRDFFLLKYDSTLKQSIVSVKRIEYIRGWQRIKQFQNENIIFYLPIHKTNKGGIITSLEGIQGFIPNSQIAHQIYTMNTDNHITCTLLLSDEKNNQIICSHKSALLLVSEHKFRIGEIIYGQVKKIQQYGLFIQVKHFVALLHISEIGFKYITDLNKIFKIDQIIKVKIIHINIKQGRLSLSRRYIN</sequence>
<dbReference type="GO" id="GO:0003676">
    <property type="term" value="F:nucleic acid binding"/>
    <property type="evidence" value="ECO:0007669"/>
    <property type="project" value="InterPro"/>
</dbReference>
<dbReference type="SMART" id="SM00316">
    <property type="entry name" value="S1"/>
    <property type="match status" value="3"/>
</dbReference>